<reference evidence="2 3" key="1">
    <citation type="submission" date="2018-09" db="EMBL/GenBank/DDBJ databases">
        <title>A high-quality reference genome of wild soybean provides a powerful tool to mine soybean genomes.</title>
        <authorList>
            <person name="Xie M."/>
            <person name="Chung C.Y.L."/>
            <person name="Li M.-W."/>
            <person name="Wong F.-L."/>
            <person name="Chan T.-F."/>
            <person name="Lam H.-M."/>
        </authorList>
    </citation>
    <scope>NUCLEOTIDE SEQUENCE [LARGE SCALE GENOMIC DNA]</scope>
    <source>
        <strain evidence="3">cv. W05</strain>
        <tissue evidence="2">Hypocotyl of etiolated seedlings</tissue>
    </source>
</reference>
<dbReference type="PANTHER" id="PTHR35735">
    <property type="entry name" value="PROTEIN NIM1-INTERACTING 2"/>
    <property type="match status" value="1"/>
</dbReference>
<evidence type="ECO:0000313" key="3">
    <source>
        <dbReference type="Proteomes" id="UP000289340"/>
    </source>
</evidence>
<dbReference type="PANTHER" id="PTHR35735:SF5">
    <property type="entry name" value="PROTEIN NIM1-INTERACTING 2"/>
    <property type="match status" value="1"/>
</dbReference>
<proteinExistence type="predicted"/>
<organism evidence="2 3">
    <name type="scientific">Glycine soja</name>
    <name type="common">Wild soybean</name>
    <dbReference type="NCBI Taxonomy" id="3848"/>
    <lineage>
        <taxon>Eukaryota</taxon>
        <taxon>Viridiplantae</taxon>
        <taxon>Streptophyta</taxon>
        <taxon>Embryophyta</taxon>
        <taxon>Tracheophyta</taxon>
        <taxon>Spermatophyta</taxon>
        <taxon>Magnoliopsida</taxon>
        <taxon>eudicotyledons</taxon>
        <taxon>Gunneridae</taxon>
        <taxon>Pentapetalae</taxon>
        <taxon>rosids</taxon>
        <taxon>fabids</taxon>
        <taxon>Fabales</taxon>
        <taxon>Fabaceae</taxon>
        <taxon>Papilionoideae</taxon>
        <taxon>50 kb inversion clade</taxon>
        <taxon>NPAAA clade</taxon>
        <taxon>indigoferoid/millettioid clade</taxon>
        <taxon>Phaseoleae</taxon>
        <taxon>Glycine</taxon>
        <taxon>Glycine subgen. Soja</taxon>
    </lineage>
</organism>
<feature type="compositionally biased region" description="Acidic residues" evidence="1">
    <location>
        <begin position="30"/>
        <end position="42"/>
    </location>
</feature>
<dbReference type="Proteomes" id="UP000289340">
    <property type="component" value="Chromosome 9"/>
</dbReference>
<dbReference type="AlphaFoldDB" id="A0A445J2W7"/>
<feature type="compositionally biased region" description="Basic residues" evidence="1">
    <location>
        <begin position="1"/>
        <end position="10"/>
    </location>
</feature>
<evidence type="ECO:0000256" key="1">
    <source>
        <dbReference type="SAM" id="MobiDB-lite"/>
    </source>
</evidence>
<gene>
    <name evidence="2" type="ORF">D0Y65_024574</name>
</gene>
<evidence type="ECO:0008006" key="4">
    <source>
        <dbReference type="Google" id="ProtNLM"/>
    </source>
</evidence>
<sequence>MEMEKRKNKRVMREEEESERVKNKRLKGVEEEDGSDGGVPTEEEVEEFFAILRRMRVAVKYFDDKGSGGKEWRKALETAELTVDHRHDVVAAEEDDKPRKKGGEVIINEGFDLNAVAPEAAEGGGA</sequence>
<dbReference type="EMBL" id="QZWG01000009">
    <property type="protein sequence ID" value="RZB92675.1"/>
    <property type="molecule type" value="Genomic_DNA"/>
</dbReference>
<feature type="region of interest" description="Disordered" evidence="1">
    <location>
        <begin position="1"/>
        <end position="42"/>
    </location>
</feature>
<protein>
    <recommendedName>
        <fullName evidence="4">Protein NIM1-INTERACTING 2</fullName>
    </recommendedName>
</protein>
<keyword evidence="3" id="KW-1185">Reference proteome</keyword>
<name>A0A445J2W7_GLYSO</name>
<comment type="caution">
    <text evidence="2">The sequence shown here is derived from an EMBL/GenBank/DDBJ whole genome shotgun (WGS) entry which is preliminary data.</text>
</comment>
<evidence type="ECO:0000313" key="2">
    <source>
        <dbReference type="EMBL" id="RZB92675.1"/>
    </source>
</evidence>
<dbReference type="InterPro" id="IPR034577">
    <property type="entry name" value="NIMIN-2"/>
</dbReference>
<dbReference type="GO" id="GO:0010112">
    <property type="term" value="P:regulation of systemic acquired resistance"/>
    <property type="evidence" value="ECO:0007669"/>
    <property type="project" value="InterPro"/>
</dbReference>
<accession>A0A445J2W7</accession>